<dbReference type="NCBIfam" id="NF041023">
    <property type="entry name" value="PP0621_fam"/>
    <property type="match status" value="1"/>
</dbReference>
<dbReference type="AlphaFoldDB" id="A0A366CYR2"/>
<reference evidence="2 3" key="1">
    <citation type="submission" date="2018-06" db="EMBL/GenBank/DDBJ databases">
        <title>Genomic Encyclopedia of Type Strains, Phase III (KMG-III): the genomes of soil and plant-associated and newly described type strains.</title>
        <authorList>
            <person name="Whitman W."/>
        </authorList>
    </citation>
    <scope>NUCLEOTIDE SEQUENCE [LARGE SCALE GENOMIC DNA]</scope>
    <source>
        <strain evidence="2 3">CECT 7732</strain>
    </source>
</reference>
<accession>A0A366CYR2</accession>
<keyword evidence="1" id="KW-0472">Membrane</keyword>
<protein>
    <recommendedName>
        <fullName evidence="4">TRASH domain-containing protein</fullName>
    </recommendedName>
</protein>
<feature type="transmembrane region" description="Helical" evidence="1">
    <location>
        <begin position="6"/>
        <end position="25"/>
    </location>
</feature>
<keyword evidence="1" id="KW-1133">Transmembrane helix</keyword>
<organism evidence="2 3">
    <name type="scientific">Marinomonas aquiplantarum</name>
    <dbReference type="NCBI Taxonomy" id="491951"/>
    <lineage>
        <taxon>Bacteria</taxon>
        <taxon>Pseudomonadati</taxon>
        <taxon>Pseudomonadota</taxon>
        <taxon>Gammaproteobacteria</taxon>
        <taxon>Oceanospirillales</taxon>
        <taxon>Oceanospirillaceae</taxon>
        <taxon>Marinomonas</taxon>
    </lineage>
</organism>
<dbReference type="Proteomes" id="UP000252086">
    <property type="component" value="Unassembled WGS sequence"/>
</dbReference>
<evidence type="ECO:0008006" key="4">
    <source>
        <dbReference type="Google" id="ProtNLM"/>
    </source>
</evidence>
<dbReference type="OrthoDB" id="9814432at2"/>
<evidence type="ECO:0000313" key="3">
    <source>
        <dbReference type="Proteomes" id="UP000252086"/>
    </source>
</evidence>
<keyword evidence="1" id="KW-0812">Transmembrane</keyword>
<keyword evidence="3" id="KW-1185">Reference proteome</keyword>
<sequence>MIVRLIVFVAIFFIGWWLYRQFVILKGKKAPTKHKKSSSESPSAEQESMVQCQQCQTYVPRSHAIHDQEARAFCCAEHLKAFNQAE</sequence>
<evidence type="ECO:0000313" key="2">
    <source>
        <dbReference type="EMBL" id="RBO82349.1"/>
    </source>
</evidence>
<evidence type="ECO:0000256" key="1">
    <source>
        <dbReference type="SAM" id="Phobius"/>
    </source>
</evidence>
<dbReference type="EMBL" id="QNRF01000006">
    <property type="protein sequence ID" value="RBO82349.1"/>
    <property type="molecule type" value="Genomic_DNA"/>
</dbReference>
<proteinExistence type="predicted"/>
<dbReference type="InterPro" id="IPR049708">
    <property type="entry name" value="PP0621-like"/>
</dbReference>
<gene>
    <name evidence="2" type="ORF">DFP76_106177</name>
</gene>
<dbReference type="RefSeq" id="WP_113875012.1">
    <property type="nucleotide sequence ID" value="NZ_QNRF01000006.1"/>
</dbReference>
<name>A0A366CYR2_9GAMM</name>
<comment type="caution">
    <text evidence="2">The sequence shown here is derived from an EMBL/GenBank/DDBJ whole genome shotgun (WGS) entry which is preliminary data.</text>
</comment>